<protein>
    <recommendedName>
        <fullName evidence="1">non-specific serine/threonine protein kinase</fullName>
        <ecNumber evidence="1">2.7.11.1</ecNumber>
    </recommendedName>
</protein>
<sequence length="612" mass="67589">MAPKQPCAKYQYVVTSSGPKIVPVPDVYSKDEESPADYNSGGYLQVKINDSFKDGRYLVLRKLGTRKHSALKVVKSAGRYAETARDEIKLLRQVMDANPSHPGRQHVVSFLDHFDHPTSADSHICLVFEPLGENLLTLIERHKKTGVAVDLVRVIAKQMLLGLQYLHDECDLVHTDIKPENILISIPDVEAHIETELSRSSSPTSRKVVVPPKQLTRASVAIPRHRSGRERQVQIFDSQPLPSPSSYSCSNSPARLSYISRVASAQSALASLSSSSPKMNEVRRNSVSKLALTTNRFSDSCTSTPDRSDSSRSGRSSGLYDSVLGSSSVATSFSNDTAPTSVGSVTSGMLKMTFAPSIEAAKDVDAPCTCTCGAEPAGEDADQRPQPLPRPSLLTQTAPRDLAASLCSQHPPPSLPSDTELHSTPQEPNALHPPLPVSVKIADLGNATPTRKHYTEDIQTRQYRSPEAIVGRTDWGATADVWSVACVVFELLTAEYLFDPQSQGDLFGKDDDHVAQIIELLGEYGETKWNGRFSRELFDSSGSLRYIRNLKPWPLKRVMVEKYLWSEEDATALCSFLEPMLVIDHRERKHAHDMVDHPWLEVDPLSEDLWGW</sequence>
<dbReference type="AlphaFoldDB" id="A0A2G8SB05"/>
<keyword evidence="2" id="KW-0723">Serine/threonine-protein kinase</keyword>
<dbReference type="GO" id="GO:0000245">
    <property type="term" value="P:spliceosomal complex assembly"/>
    <property type="evidence" value="ECO:0007669"/>
    <property type="project" value="TreeGrafter"/>
</dbReference>
<dbReference type="PROSITE" id="PS00108">
    <property type="entry name" value="PROTEIN_KINASE_ST"/>
    <property type="match status" value="1"/>
</dbReference>
<evidence type="ECO:0000256" key="7">
    <source>
        <dbReference type="ARBA" id="ARBA00047899"/>
    </source>
</evidence>
<dbReference type="Gene3D" id="1.10.510.10">
    <property type="entry name" value="Transferase(Phosphotransferase) domain 1"/>
    <property type="match status" value="2"/>
</dbReference>
<accession>A0A2G8SB05</accession>
<evidence type="ECO:0000313" key="12">
    <source>
        <dbReference type="Proteomes" id="UP000230002"/>
    </source>
</evidence>
<evidence type="ECO:0000256" key="4">
    <source>
        <dbReference type="ARBA" id="ARBA00022741"/>
    </source>
</evidence>
<evidence type="ECO:0000256" key="9">
    <source>
        <dbReference type="SAM" id="MobiDB-lite"/>
    </source>
</evidence>
<dbReference type="InterPro" id="IPR000719">
    <property type="entry name" value="Prot_kinase_dom"/>
</dbReference>
<proteinExistence type="predicted"/>
<evidence type="ECO:0000256" key="2">
    <source>
        <dbReference type="ARBA" id="ARBA00022527"/>
    </source>
</evidence>
<dbReference type="FunFam" id="1.10.510.10:FF:000275">
    <property type="entry name" value="SRSF protein kinase 2 isoform X3"/>
    <property type="match status" value="1"/>
</dbReference>
<evidence type="ECO:0000313" key="11">
    <source>
        <dbReference type="EMBL" id="PIL30940.1"/>
    </source>
</evidence>
<keyword evidence="6" id="KW-0067">ATP-binding</keyword>
<gene>
    <name evidence="11" type="ORF">GSI_07109</name>
</gene>
<dbReference type="GO" id="GO:0005634">
    <property type="term" value="C:nucleus"/>
    <property type="evidence" value="ECO:0007669"/>
    <property type="project" value="TreeGrafter"/>
</dbReference>
<dbReference type="EC" id="2.7.11.1" evidence="1"/>
<dbReference type="GO" id="GO:0005737">
    <property type="term" value="C:cytoplasm"/>
    <property type="evidence" value="ECO:0007669"/>
    <property type="project" value="TreeGrafter"/>
</dbReference>
<dbReference type="GO" id="GO:0050684">
    <property type="term" value="P:regulation of mRNA processing"/>
    <property type="evidence" value="ECO:0007669"/>
    <property type="project" value="TreeGrafter"/>
</dbReference>
<evidence type="ECO:0000256" key="8">
    <source>
        <dbReference type="ARBA" id="ARBA00048679"/>
    </source>
</evidence>
<feature type="region of interest" description="Disordered" evidence="9">
    <location>
        <begin position="375"/>
        <end position="394"/>
    </location>
</feature>
<dbReference type="InterPro" id="IPR011009">
    <property type="entry name" value="Kinase-like_dom_sf"/>
</dbReference>
<feature type="region of interest" description="Disordered" evidence="9">
    <location>
        <begin position="404"/>
        <end position="436"/>
    </location>
</feature>
<dbReference type="SUPFAM" id="SSF56112">
    <property type="entry name" value="Protein kinase-like (PK-like)"/>
    <property type="match status" value="1"/>
</dbReference>
<dbReference type="GO" id="GO:0005524">
    <property type="term" value="F:ATP binding"/>
    <property type="evidence" value="ECO:0007669"/>
    <property type="project" value="UniProtKB-KW"/>
</dbReference>
<dbReference type="OrthoDB" id="2649at2759"/>
<feature type="region of interest" description="Disordered" evidence="9">
    <location>
        <begin position="224"/>
        <end position="249"/>
    </location>
</feature>
<keyword evidence="3" id="KW-0808">Transferase</keyword>
<comment type="caution">
    <text evidence="11">The sequence shown here is derived from an EMBL/GenBank/DDBJ whole genome shotgun (WGS) entry which is preliminary data.</text>
</comment>
<evidence type="ECO:0000256" key="6">
    <source>
        <dbReference type="ARBA" id="ARBA00022840"/>
    </source>
</evidence>
<evidence type="ECO:0000256" key="1">
    <source>
        <dbReference type="ARBA" id="ARBA00012513"/>
    </source>
</evidence>
<keyword evidence="5" id="KW-0418">Kinase</keyword>
<dbReference type="STRING" id="1077348.A0A2G8SB05"/>
<name>A0A2G8SB05_9APHY</name>
<keyword evidence="4" id="KW-0547">Nucleotide-binding</keyword>
<dbReference type="Proteomes" id="UP000230002">
    <property type="component" value="Unassembled WGS sequence"/>
</dbReference>
<reference evidence="11 12" key="1">
    <citation type="journal article" date="2015" name="Sci. Rep.">
        <title>Chromosome-level genome map provides insights into diverse defense mechanisms in the medicinal fungus Ganoderma sinense.</title>
        <authorList>
            <person name="Zhu Y."/>
            <person name="Xu J."/>
            <person name="Sun C."/>
            <person name="Zhou S."/>
            <person name="Xu H."/>
            <person name="Nelson D.R."/>
            <person name="Qian J."/>
            <person name="Song J."/>
            <person name="Luo H."/>
            <person name="Xiang L."/>
            <person name="Li Y."/>
            <person name="Xu Z."/>
            <person name="Ji A."/>
            <person name="Wang L."/>
            <person name="Lu S."/>
            <person name="Hayward A."/>
            <person name="Sun W."/>
            <person name="Li X."/>
            <person name="Schwartz D.C."/>
            <person name="Wang Y."/>
            <person name="Chen S."/>
        </authorList>
    </citation>
    <scope>NUCLEOTIDE SEQUENCE [LARGE SCALE GENOMIC DNA]</scope>
    <source>
        <strain evidence="11 12">ZZ0214-1</strain>
    </source>
</reference>
<dbReference type="PANTHER" id="PTHR47634">
    <property type="entry name" value="PROTEIN KINASE DOMAIN-CONTAINING PROTEIN-RELATED"/>
    <property type="match status" value="1"/>
</dbReference>
<dbReference type="InterPro" id="IPR008271">
    <property type="entry name" value="Ser/Thr_kinase_AS"/>
</dbReference>
<dbReference type="Gene3D" id="3.30.200.20">
    <property type="entry name" value="Phosphorylase Kinase, domain 1"/>
    <property type="match status" value="1"/>
</dbReference>
<dbReference type="PANTHER" id="PTHR47634:SF9">
    <property type="entry name" value="PROTEIN KINASE DOMAIN-CONTAINING PROTEIN-RELATED"/>
    <property type="match status" value="1"/>
</dbReference>
<evidence type="ECO:0000256" key="5">
    <source>
        <dbReference type="ARBA" id="ARBA00022777"/>
    </source>
</evidence>
<comment type="catalytic activity">
    <reaction evidence="7">
        <text>L-threonyl-[protein] + ATP = O-phospho-L-threonyl-[protein] + ADP + H(+)</text>
        <dbReference type="Rhea" id="RHEA:46608"/>
        <dbReference type="Rhea" id="RHEA-COMP:11060"/>
        <dbReference type="Rhea" id="RHEA-COMP:11605"/>
        <dbReference type="ChEBI" id="CHEBI:15378"/>
        <dbReference type="ChEBI" id="CHEBI:30013"/>
        <dbReference type="ChEBI" id="CHEBI:30616"/>
        <dbReference type="ChEBI" id="CHEBI:61977"/>
        <dbReference type="ChEBI" id="CHEBI:456216"/>
        <dbReference type="EC" id="2.7.11.1"/>
    </reaction>
</comment>
<evidence type="ECO:0000256" key="3">
    <source>
        <dbReference type="ARBA" id="ARBA00022679"/>
    </source>
</evidence>
<dbReference type="GO" id="GO:0004674">
    <property type="term" value="F:protein serine/threonine kinase activity"/>
    <property type="evidence" value="ECO:0007669"/>
    <property type="project" value="UniProtKB-KW"/>
</dbReference>
<feature type="compositionally biased region" description="Low complexity" evidence="9">
    <location>
        <begin position="238"/>
        <end position="249"/>
    </location>
</feature>
<dbReference type="EMBL" id="AYKW01000013">
    <property type="protein sequence ID" value="PIL30940.1"/>
    <property type="molecule type" value="Genomic_DNA"/>
</dbReference>
<comment type="catalytic activity">
    <reaction evidence="8">
        <text>L-seryl-[protein] + ATP = O-phospho-L-seryl-[protein] + ADP + H(+)</text>
        <dbReference type="Rhea" id="RHEA:17989"/>
        <dbReference type="Rhea" id="RHEA-COMP:9863"/>
        <dbReference type="Rhea" id="RHEA-COMP:11604"/>
        <dbReference type="ChEBI" id="CHEBI:15378"/>
        <dbReference type="ChEBI" id="CHEBI:29999"/>
        <dbReference type="ChEBI" id="CHEBI:30616"/>
        <dbReference type="ChEBI" id="CHEBI:83421"/>
        <dbReference type="ChEBI" id="CHEBI:456216"/>
        <dbReference type="EC" id="2.7.11.1"/>
    </reaction>
</comment>
<organism evidence="11 12">
    <name type="scientific">Ganoderma sinense ZZ0214-1</name>
    <dbReference type="NCBI Taxonomy" id="1077348"/>
    <lineage>
        <taxon>Eukaryota</taxon>
        <taxon>Fungi</taxon>
        <taxon>Dikarya</taxon>
        <taxon>Basidiomycota</taxon>
        <taxon>Agaricomycotina</taxon>
        <taxon>Agaricomycetes</taxon>
        <taxon>Polyporales</taxon>
        <taxon>Polyporaceae</taxon>
        <taxon>Ganoderma</taxon>
    </lineage>
</organism>
<dbReference type="SMART" id="SM00220">
    <property type="entry name" value="S_TKc"/>
    <property type="match status" value="1"/>
</dbReference>
<feature type="domain" description="Protein kinase" evidence="10">
    <location>
        <begin position="32"/>
        <end position="600"/>
    </location>
</feature>
<dbReference type="PROSITE" id="PS50011">
    <property type="entry name" value="PROTEIN_KINASE_DOM"/>
    <property type="match status" value="1"/>
</dbReference>
<dbReference type="Pfam" id="PF00069">
    <property type="entry name" value="Pkinase"/>
    <property type="match status" value="2"/>
</dbReference>
<keyword evidence="12" id="KW-1185">Reference proteome</keyword>
<dbReference type="InterPro" id="IPR051334">
    <property type="entry name" value="SRPK"/>
</dbReference>
<evidence type="ECO:0000259" key="10">
    <source>
        <dbReference type="PROSITE" id="PS50011"/>
    </source>
</evidence>
<feature type="region of interest" description="Disordered" evidence="9">
    <location>
        <begin position="297"/>
        <end position="319"/>
    </location>
</feature>